<dbReference type="SUPFAM" id="SSF51735">
    <property type="entry name" value="NAD(P)-binding Rossmann-fold domains"/>
    <property type="match status" value="1"/>
</dbReference>
<dbReference type="Gene3D" id="3.40.50.720">
    <property type="entry name" value="NAD(P)-binding Rossmann-like Domain"/>
    <property type="match status" value="1"/>
</dbReference>
<protein>
    <submittedName>
        <fullName evidence="2">NADH-flavin reductase</fullName>
    </submittedName>
</protein>
<dbReference type="PANTHER" id="PTHR43355">
    <property type="entry name" value="FLAVIN REDUCTASE (NADPH)"/>
    <property type="match status" value="1"/>
</dbReference>
<organism evidence="2 3">
    <name type="scientific">Kingella kingae</name>
    <dbReference type="NCBI Taxonomy" id="504"/>
    <lineage>
        <taxon>Bacteria</taxon>
        <taxon>Pseudomonadati</taxon>
        <taxon>Pseudomonadota</taxon>
        <taxon>Betaproteobacteria</taxon>
        <taxon>Neisseriales</taxon>
        <taxon>Neisseriaceae</taxon>
        <taxon>Kingella</taxon>
    </lineage>
</organism>
<proteinExistence type="predicted"/>
<name>A0AAX2J050_KINKI</name>
<evidence type="ECO:0000313" key="3">
    <source>
        <dbReference type="Proteomes" id="UP000248598"/>
    </source>
</evidence>
<dbReference type="Pfam" id="PF13460">
    <property type="entry name" value="NAD_binding_10"/>
    <property type="match status" value="1"/>
</dbReference>
<feature type="domain" description="NAD(P)-binding" evidence="1">
    <location>
        <begin position="2"/>
        <end position="181"/>
    </location>
</feature>
<dbReference type="AlphaFoldDB" id="A0AAX2J050"/>
<dbReference type="InterPro" id="IPR036291">
    <property type="entry name" value="NAD(P)-bd_dom_sf"/>
</dbReference>
<gene>
    <name evidence="2" type="ORF">NCTC10529_00063</name>
</gene>
<dbReference type="InterPro" id="IPR016040">
    <property type="entry name" value="NAD(P)-bd_dom"/>
</dbReference>
<evidence type="ECO:0000259" key="1">
    <source>
        <dbReference type="Pfam" id="PF13460"/>
    </source>
</evidence>
<dbReference type="GO" id="GO:0016646">
    <property type="term" value="F:oxidoreductase activity, acting on the CH-NH group of donors, NAD or NADP as acceptor"/>
    <property type="evidence" value="ECO:0007669"/>
    <property type="project" value="TreeGrafter"/>
</dbReference>
<accession>A0AAX2J050</accession>
<sequence>MVGNATVQELAARGHEVTALARSPKKVFQNPTVTAVKADVNDADFAEKLAGFDAVISAFNGGWENSNIVADINKGYDSILAAAKTAQVPYLLVVGGAGSLNAAPNLALVDTHDFPAEVFPAANAMRVLLDNLRERRDVNWSFVSPAAMFAVAEVQFEKTGVYRVGADDVLLNADGSPADIALPDLAAALVDDVEKKAHLFQRFTVAN</sequence>
<dbReference type="Proteomes" id="UP000248598">
    <property type="component" value="Chromosome 1"/>
</dbReference>
<dbReference type="InterPro" id="IPR051606">
    <property type="entry name" value="Polyketide_Oxido-like"/>
</dbReference>
<reference evidence="2 3" key="1">
    <citation type="submission" date="2018-06" db="EMBL/GenBank/DDBJ databases">
        <authorList>
            <consortium name="Pathogen Informatics"/>
            <person name="Doyle S."/>
        </authorList>
    </citation>
    <scope>NUCLEOTIDE SEQUENCE [LARGE SCALE GENOMIC DNA]</scope>
    <source>
        <strain evidence="2 3">NCTC10529</strain>
    </source>
</reference>
<dbReference type="EMBL" id="LS483426">
    <property type="protein sequence ID" value="SQH23919.1"/>
    <property type="molecule type" value="Genomic_DNA"/>
</dbReference>
<dbReference type="PANTHER" id="PTHR43355:SF2">
    <property type="entry name" value="FLAVIN REDUCTASE (NADPH)"/>
    <property type="match status" value="1"/>
</dbReference>
<evidence type="ECO:0000313" key="2">
    <source>
        <dbReference type="EMBL" id="SQH23919.1"/>
    </source>
</evidence>